<evidence type="ECO:0000313" key="3">
    <source>
        <dbReference type="Proteomes" id="UP000003959"/>
    </source>
</evidence>
<protein>
    <submittedName>
        <fullName evidence="2">Uncharacterized protein</fullName>
    </submittedName>
</protein>
<gene>
    <name evidence="2" type="ORF">LYNGBM3L_62410</name>
</gene>
<accession>F4Y141</accession>
<dbReference type="AlphaFoldDB" id="F4Y141"/>
<dbReference type="HOGENOM" id="CLU_3374673_0_0_3"/>
<dbReference type="EMBL" id="HQ696495">
    <property type="protein sequence ID" value="AEE88215.1"/>
    <property type="molecule type" value="Genomic_DNA"/>
</dbReference>
<keyword evidence="3" id="KW-1185">Reference proteome</keyword>
<dbReference type="Proteomes" id="UP000003959">
    <property type="component" value="Unassembled WGS sequence"/>
</dbReference>
<evidence type="ECO:0000313" key="2">
    <source>
        <dbReference type="EMBL" id="EGJ29552.1"/>
    </source>
</evidence>
<evidence type="ECO:0000313" key="1">
    <source>
        <dbReference type="EMBL" id="AEE88215.1"/>
    </source>
</evidence>
<reference evidence="1 3" key="1">
    <citation type="journal article" date="2011" name="Proc. Natl. Acad. Sci. U.S.A.">
        <title>Genomic insights into the physiology and ecology of the marine filamentous cyanobacterium Lyngbya majuscula.</title>
        <authorList>
            <person name="Jones A.C."/>
            <person name="Monroe E.A."/>
            <person name="Podell S."/>
            <person name="Hess W.R."/>
            <person name="Klages S."/>
            <person name="Esquenazi E."/>
            <person name="Niessen S."/>
            <person name="Hoover H."/>
            <person name="Rothmann M."/>
            <person name="Lasken R.S."/>
            <person name="Yates J.R.III."/>
            <person name="Reinhardt R."/>
            <person name="Kube M."/>
            <person name="Burkart M.D."/>
            <person name="Allen E.E."/>
            <person name="Dorrestein P.C."/>
            <person name="Gerwick W.H."/>
            <person name="Gerwick L."/>
        </authorList>
    </citation>
    <scope>NUCLEOTIDE SEQUENCE [LARGE SCALE GENOMIC DNA]</scope>
    <source>
        <strain evidence="1 3">3L</strain>
    </source>
</reference>
<proteinExistence type="predicted"/>
<organism evidence="2 3">
    <name type="scientific">Moorena producens 3L</name>
    <dbReference type="NCBI Taxonomy" id="489825"/>
    <lineage>
        <taxon>Bacteria</taxon>
        <taxon>Bacillati</taxon>
        <taxon>Cyanobacteriota</taxon>
        <taxon>Cyanophyceae</taxon>
        <taxon>Coleofasciculales</taxon>
        <taxon>Coleofasciculaceae</taxon>
        <taxon>Moorena</taxon>
    </lineage>
</organism>
<name>F4Y141_9CYAN</name>
<dbReference type="EMBL" id="GL890969">
    <property type="protein sequence ID" value="EGJ29552.1"/>
    <property type="molecule type" value="Genomic_DNA"/>
</dbReference>
<reference evidence="2" key="2">
    <citation type="journal article" date="2011" name="Proc. Natl. Acad. Sci. U.S.A.">
        <title>Genomic insights into the physiology and ecology of the marine filamentous cyanobacterium Lyngbya majuscula.</title>
        <authorList>
            <person name="Jones A.C."/>
            <person name="Monroe E.A."/>
            <person name="Podell S."/>
            <person name="Hess W.R."/>
            <person name="Klages S."/>
            <person name="Esquenazi E."/>
            <person name="Niessen S."/>
            <person name="Hoover H."/>
            <person name="Rothmann M."/>
            <person name="Lasken R.S."/>
            <person name="Yates J.R.III."/>
            <person name="Reinhardt R."/>
            <person name="Kube M."/>
            <person name="Burkart M.D."/>
            <person name="Allen E.E."/>
            <person name="Dorrestein P.C."/>
            <person name="Gerwick W.H."/>
            <person name="Gerwick L."/>
        </authorList>
    </citation>
    <scope>NUCLEOTIDE SEQUENCE</scope>
    <source>
        <strain evidence="2">3L</strain>
    </source>
</reference>
<sequence>MKRYQAGMDNDFVIKILAASAPESAPLPTTVIPK</sequence>